<dbReference type="PRINTS" id="PR00096">
    <property type="entry name" value="GATASE"/>
</dbReference>
<dbReference type="InterPro" id="IPR017926">
    <property type="entry name" value="GATASE"/>
</dbReference>
<dbReference type="InterPro" id="IPR006221">
    <property type="entry name" value="TrpG/PapA_dom"/>
</dbReference>
<gene>
    <name evidence="3" type="ORF">BC781_105163</name>
</gene>
<dbReference type="GO" id="GO:0005829">
    <property type="term" value="C:cytosol"/>
    <property type="evidence" value="ECO:0007669"/>
    <property type="project" value="TreeGrafter"/>
</dbReference>
<organism evidence="3 4">
    <name type="scientific">Sediminitomix flava</name>
    <dbReference type="NCBI Taxonomy" id="379075"/>
    <lineage>
        <taxon>Bacteria</taxon>
        <taxon>Pseudomonadati</taxon>
        <taxon>Bacteroidota</taxon>
        <taxon>Cytophagia</taxon>
        <taxon>Cytophagales</taxon>
        <taxon>Flammeovirgaceae</taxon>
        <taxon>Sediminitomix</taxon>
    </lineage>
</organism>
<feature type="domain" description="Glutamine amidotransferase" evidence="2">
    <location>
        <begin position="7"/>
        <end position="191"/>
    </location>
</feature>
<dbReference type="PANTHER" id="PTHR43418:SF4">
    <property type="entry name" value="MULTIFUNCTIONAL TRYPTOPHAN BIOSYNTHESIS PROTEIN"/>
    <property type="match status" value="1"/>
</dbReference>
<accession>A0A315Z8S8</accession>
<proteinExistence type="predicted"/>
<dbReference type="SUPFAM" id="SSF52317">
    <property type="entry name" value="Class I glutamine amidotransferase-like"/>
    <property type="match status" value="1"/>
</dbReference>
<evidence type="ECO:0000313" key="4">
    <source>
        <dbReference type="Proteomes" id="UP000245535"/>
    </source>
</evidence>
<dbReference type="GO" id="GO:0004049">
    <property type="term" value="F:anthranilate synthase activity"/>
    <property type="evidence" value="ECO:0007669"/>
    <property type="project" value="TreeGrafter"/>
</dbReference>
<dbReference type="PANTHER" id="PTHR43418">
    <property type="entry name" value="MULTIFUNCTIONAL TRYPTOPHAN BIOSYNTHESIS PROTEIN-RELATED"/>
    <property type="match status" value="1"/>
</dbReference>
<dbReference type="CDD" id="cd01743">
    <property type="entry name" value="GATase1_Anthranilate_Synthase"/>
    <property type="match status" value="1"/>
</dbReference>
<evidence type="ECO:0000313" key="3">
    <source>
        <dbReference type="EMBL" id="PWJ40100.1"/>
    </source>
</evidence>
<dbReference type="PRINTS" id="PR00099">
    <property type="entry name" value="CPSGATASE"/>
</dbReference>
<protein>
    <submittedName>
        <fullName evidence="3">Anthranilate synthase component 2</fullName>
    </submittedName>
</protein>
<keyword evidence="4" id="KW-1185">Reference proteome</keyword>
<dbReference type="GO" id="GO:0000162">
    <property type="term" value="P:L-tryptophan biosynthetic process"/>
    <property type="evidence" value="ECO:0007669"/>
    <property type="project" value="TreeGrafter"/>
</dbReference>
<dbReference type="NCBIfam" id="TIGR00566">
    <property type="entry name" value="trpG_papA"/>
    <property type="match status" value="1"/>
</dbReference>
<sequence>MKRLKILVLDNYDSFVYNLVHILRELGQEPDVIRNDKISLEEVAKYDKILLSPGPGIPSEAGIMPELIKKYGSSKSILGVCLGHQAIGEAFGADLINMKDVLHGIQGVATQTDTRDTVFFEGAKDAFEIAHYHSWAIERASLEGTDLLLTAVDKDGQVMAVKHKDYDVRGVQFHPESVLTEGGKQMIKNWLEN</sequence>
<dbReference type="EMBL" id="QGDO01000005">
    <property type="protein sequence ID" value="PWJ40100.1"/>
    <property type="molecule type" value="Genomic_DNA"/>
</dbReference>
<dbReference type="Proteomes" id="UP000245535">
    <property type="component" value="Unassembled WGS sequence"/>
</dbReference>
<dbReference type="Pfam" id="PF00117">
    <property type="entry name" value="GATase"/>
    <property type="match status" value="1"/>
</dbReference>
<dbReference type="FunFam" id="3.40.50.880:FF:000003">
    <property type="entry name" value="Anthranilate synthase component II"/>
    <property type="match status" value="1"/>
</dbReference>
<comment type="caution">
    <text evidence="3">The sequence shown here is derived from an EMBL/GenBank/DDBJ whole genome shotgun (WGS) entry which is preliminary data.</text>
</comment>
<dbReference type="InterPro" id="IPR029062">
    <property type="entry name" value="Class_I_gatase-like"/>
</dbReference>
<dbReference type="InterPro" id="IPR050472">
    <property type="entry name" value="Anth_synth/Amidotransfase"/>
</dbReference>
<name>A0A315Z8S8_SEDFL</name>
<reference evidence="3 4" key="1">
    <citation type="submission" date="2018-03" db="EMBL/GenBank/DDBJ databases">
        <title>Genomic Encyclopedia of Archaeal and Bacterial Type Strains, Phase II (KMG-II): from individual species to whole genera.</title>
        <authorList>
            <person name="Goeker M."/>
        </authorList>
    </citation>
    <scope>NUCLEOTIDE SEQUENCE [LARGE SCALE GENOMIC DNA]</scope>
    <source>
        <strain evidence="3 4">DSM 28229</strain>
    </source>
</reference>
<evidence type="ECO:0000259" key="2">
    <source>
        <dbReference type="Pfam" id="PF00117"/>
    </source>
</evidence>
<dbReference type="PROSITE" id="PS51273">
    <property type="entry name" value="GATASE_TYPE_1"/>
    <property type="match status" value="1"/>
</dbReference>
<dbReference type="AlphaFoldDB" id="A0A315Z8S8"/>
<evidence type="ECO:0000256" key="1">
    <source>
        <dbReference type="ARBA" id="ARBA00022962"/>
    </source>
</evidence>
<keyword evidence="1" id="KW-0315">Glutamine amidotransferase</keyword>
<dbReference type="Gene3D" id="3.40.50.880">
    <property type="match status" value="1"/>
</dbReference>
<dbReference type="PRINTS" id="PR00097">
    <property type="entry name" value="ANTSNTHASEII"/>
</dbReference>